<gene>
    <name evidence="1" type="ORF">FHE72_04515</name>
</gene>
<evidence type="ECO:0000313" key="2">
    <source>
        <dbReference type="Proteomes" id="UP000465062"/>
    </source>
</evidence>
<proteinExistence type="predicted"/>
<sequence>MYIVQSKWIHEGNSEPSNGDVKKFLTGVNILFNLRFDTFNEKINSMKDKITAAMFDAQTKFEIILVYTGINFSDHSKRDIEDFLAEVNDAGEVCTVTILNQTKLHESLRIG</sequence>
<protein>
    <submittedName>
        <fullName evidence="1">Uncharacterized protein</fullName>
    </submittedName>
</protein>
<organism evidence="1 2">
    <name type="scientific">Rossellomorea vietnamensis</name>
    <dbReference type="NCBI Taxonomy" id="218284"/>
    <lineage>
        <taxon>Bacteria</taxon>
        <taxon>Bacillati</taxon>
        <taxon>Bacillota</taxon>
        <taxon>Bacilli</taxon>
        <taxon>Bacillales</taxon>
        <taxon>Bacillaceae</taxon>
        <taxon>Rossellomorea</taxon>
    </lineage>
</organism>
<dbReference type="AlphaFoldDB" id="A0A6I6UCB4"/>
<dbReference type="Proteomes" id="UP000465062">
    <property type="component" value="Chromosome"/>
</dbReference>
<dbReference type="RefSeq" id="WP_159361362.1">
    <property type="nucleotide sequence ID" value="NZ_CP047394.1"/>
</dbReference>
<name>A0A6I6UCB4_9BACI</name>
<reference evidence="1 2" key="1">
    <citation type="submission" date="2019-06" db="EMBL/GenBank/DDBJ databases">
        <title>An operon consisting of a P-type ATPase gene and a transcriptional regular gene given the different cadmium resistance in Bacillus vietamensis 151-6 and Bacillus marisflavi 151-25.</title>
        <authorList>
            <person name="Yu X."/>
        </authorList>
    </citation>
    <scope>NUCLEOTIDE SEQUENCE [LARGE SCALE GENOMIC DNA]</scope>
    <source>
        <strain evidence="1 2">151-6</strain>
    </source>
</reference>
<dbReference type="KEGG" id="bvq:FHE72_04515"/>
<dbReference type="EMBL" id="CP047394">
    <property type="protein sequence ID" value="QHE60385.1"/>
    <property type="molecule type" value="Genomic_DNA"/>
</dbReference>
<accession>A0A6I6UCB4</accession>
<evidence type="ECO:0000313" key="1">
    <source>
        <dbReference type="EMBL" id="QHE60385.1"/>
    </source>
</evidence>